<reference evidence="3" key="1">
    <citation type="submission" date="2010-08" db="EMBL/GenBank/DDBJ databases">
        <authorList>
            <consortium name="Caenorhabditis japonica Sequencing Consortium"/>
            <person name="Wilson R.K."/>
        </authorList>
    </citation>
    <scope>NUCLEOTIDE SEQUENCE [LARGE SCALE GENOMIC DNA]</scope>
    <source>
        <strain evidence="3">DF5081</strain>
    </source>
</reference>
<proteinExistence type="predicted"/>
<accession>A0A8R1ESI1</accession>
<sequence>MSCIFDKLRVLEARFPKTRLPIRVPLCKSKWKNRVASWKEWCVCECVGTSCCFPIRFALLLLLLLQFPPFLLDRDVVFSFFFFFFSFLFRDEFLRRALPLCPCVVFSIK</sequence>
<keyword evidence="1" id="KW-1133">Transmembrane helix</keyword>
<feature type="transmembrane region" description="Helical" evidence="1">
    <location>
        <begin position="41"/>
        <end position="65"/>
    </location>
</feature>
<evidence type="ECO:0000256" key="1">
    <source>
        <dbReference type="SAM" id="Phobius"/>
    </source>
</evidence>
<reference evidence="2" key="2">
    <citation type="submission" date="2022-06" db="UniProtKB">
        <authorList>
            <consortium name="EnsemblMetazoa"/>
        </authorList>
    </citation>
    <scope>IDENTIFICATION</scope>
    <source>
        <strain evidence="2">DF5081</strain>
    </source>
</reference>
<dbReference type="AlphaFoldDB" id="A0A8R1ESI1"/>
<evidence type="ECO:0000313" key="3">
    <source>
        <dbReference type="Proteomes" id="UP000005237"/>
    </source>
</evidence>
<keyword evidence="1" id="KW-0812">Transmembrane</keyword>
<feature type="transmembrane region" description="Helical" evidence="1">
    <location>
        <begin position="71"/>
        <end position="89"/>
    </location>
</feature>
<evidence type="ECO:0000313" key="2">
    <source>
        <dbReference type="EnsemblMetazoa" id="CJA41874.1"/>
    </source>
</evidence>
<protein>
    <recommendedName>
        <fullName evidence="4">Transmembrane protein</fullName>
    </recommendedName>
</protein>
<dbReference type="Proteomes" id="UP000005237">
    <property type="component" value="Unassembled WGS sequence"/>
</dbReference>
<dbReference type="EnsemblMetazoa" id="CJA41874.1">
    <property type="protein sequence ID" value="CJA41874.1"/>
    <property type="gene ID" value="WBGene00217722"/>
</dbReference>
<name>A0A8R1ESI1_CAEJA</name>
<keyword evidence="3" id="KW-1185">Reference proteome</keyword>
<organism evidence="2 3">
    <name type="scientific">Caenorhabditis japonica</name>
    <dbReference type="NCBI Taxonomy" id="281687"/>
    <lineage>
        <taxon>Eukaryota</taxon>
        <taxon>Metazoa</taxon>
        <taxon>Ecdysozoa</taxon>
        <taxon>Nematoda</taxon>
        <taxon>Chromadorea</taxon>
        <taxon>Rhabditida</taxon>
        <taxon>Rhabditina</taxon>
        <taxon>Rhabditomorpha</taxon>
        <taxon>Rhabditoidea</taxon>
        <taxon>Rhabditidae</taxon>
        <taxon>Peloderinae</taxon>
        <taxon>Caenorhabditis</taxon>
    </lineage>
</organism>
<keyword evidence="1" id="KW-0472">Membrane</keyword>
<evidence type="ECO:0008006" key="4">
    <source>
        <dbReference type="Google" id="ProtNLM"/>
    </source>
</evidence>